<name>A0A6A6US33_9PEZI</name>
<reference evidence="1" key="1">
    <citation type="journal article" date="2020" name="Stud. Mycol.">
        <title>101 Dothideomycetes genomes: a test case for predicting lifestyles and emergence of pathogens.</title>
        <authorList>
            <person name="Haridas S."/>
            <person name="Albert R."/>
            <person name="Binder M."/>
            <person name="Bloem J."/>
            <person name="Labutti K."/>
            <person name="Salamov A."/>
            <person name="Andreopoulos B."/>
            <person name="Baker S."/>
            <person name="Barry K."/>
            <person name="Bills G."/>
            <person name="Bluhm B."/>
            <person name="Cannon C."/>
            <person name="Castanera R."/>
            <person name="Culley D."/>
            <person name="Daum C."/>
            <person name="Ezra D."/>
            <person name="Gonzalez J."/>
            <person name="Henrissat B."/>
            <person name="Kuo A."/>
            <person name="Liang C."/>
            <person name="Lipzen A."/>
            <person name="Lutzoni F."/>
            <person name="Magnuson J."/>
            <person name="Mondo S."/>
            <person name="Nolan M."/>
            <person name="Ohm R."/>
            <person name="Pangilinan J."/>
            <person name="Park H.-J."/>
            <person name="Ramirez L."/>
            <person name="Alfaro M."/>
            <person name="Sun H."/>
            <person name="Tritt A."/>
            <person name="Yoshinaga Y."/>
            <person name="Zwiers L.-H."/>
            <person name="Turgeon B."/>
            <person name="Goodwin S."/>
            <person name="Spatafora J."/>
            <person name="Crous P."/>
            <person name="Grigoriev I."/>
        </authorList>
    </citation>
    <scope>NUCLEOTIDE SEQUENCE</scope>
    <source>
        <strain evidence="1">CBS 115976</strain>
    </source>
</reference>
<dbReference type="Proteomes" id="UP000799302">
    <property type="component" value="Unassembled WGS sequence"/>
</dbReference>
<gene>
    <name evidence="1" type="ORF">BT63DRAFT_409168</name>
</gene>
<organism evidence="1 2">
    <name type="scientific">Microthyrium microscopicum</name>
    <dbReference type="NCBI Taxonomy" id="703497"/>
    <lineage>
        <taxon>Eukaryota</taxon>
        <taxon>Fungi</taxon>
        <taxon>Dikarya</taxon>
        <taxon>Ascomycota</taxon>
        <taxon>Pezizomycotina</taxon>
        <taxon>Dothideomycetes</taxon>
        <taxon>Dothideomycetes incertae sedis</taxon>
        <taxon>Microthyriales</taxon>
        <taxon>Microthyriaceae</taxon>
        <taxon>Microthyrium</taxon>
    </lineage>
</organism>
<dbReference type="EMBL" id="MU004230">
    <property type="protein sequence ID" value="KAF2675052.1"/>
    <property type="molecule type" value="Genomic_DNA"/>
</dbReference>
<protein>
    <submittedName>
        <fullName evidence="1">Uncharacterized protein</fullName>
    </submittedName>
</protein>
<keyword evidence="2" id="KW-1185">Reference proteome</keyword>
<evidence type="ECO:0000313" key="1">
    <source>
        <dbReference type="EMBL" id="KAF2675052.1"/>
    </source>
</evidence>
<sequence>MAPKDGYVDGGSVVFTIPPNVNKPFVTKRKIDLRRVRPNIPGATGSGTKLTLKLEFRAGCEILDKEELEAGAKVFLDFLHHSQLKLVVTGETNLDKLSNIWLAARLCDELHIAAGQLVISEELDKPKWRDILEGEKTSIKMLWLGLGVAYWAKNEEVFSHIATALVNRIGQKQELHTLGGPGNDPEIKWVPVIVLAAMAHARGETYKAMADKMISHYTNVAQGTHCGWCLARTHTELQESFESGDSIVKMLQNSNIKCPHNGPEKDGPDLHTVINKTFKDLMSVARIQSQQEVWLNPTLLDVKSEE</sequence>
<proteinExistence type="predicted"/>
<dbReference type="AlphaFoldDB" id="A0A6A6US33"/>
<accession>A0A6A6US33</accession>
<evidence type="ECO:0000313" key="2">
    <source>
        <dbReference type="Proteomes" id="UP000799302"/>
    </source>
</evidence>